<feature type="compositionally biased region" description="Polar residues" evidence="8">
    <location>
        <begin position="323"/>
        <end position="344"/>
    </location>
</feature>
<comment type="caution">
    <text evidence="10">The sequence shown here is derived from an EMBL/GenBank/DDBJ whole genome shotgun (WGS) entry which is preliminary data.</text>
</comment>
<dbReference type="FunFam" id="3.10.20.370:FF:000001">
    <property type="entry name" value="Retrovirus-related Pol polyprotein from transposon 17.6-like protein"/>
    <property type="match status" value="1"/>
</dbReference>
<dbReference type="PROSITE" id="PS50158">
    <property type="entry name" value="ZF_CCHC"/>
    <property type="match status" value="1"/>
</dbReference>
<dbReference type="Gene3D" id="3.10.20.370">
    <property type="match status" value="1"/>
</dbReference>
<evidence type="ECO:0000256" key="3">
    <source>
        <dbReference type="ARBA" id="ARBA00022722"/>
    </source>
</evidence>
<feature type="domain" description="CCHC-type" evidence="9">
    <location>
        <begin position="214"/>
        <end position="227"/>
    </location>
</feature>
<proteinExistence type="predicted"/>
<keyword evidence="7" id="KW-0862">Zinc</keyword>
<keyword evidence="7" id="KW-0863">Zinc-finger</keyword>
<dbReference type="SUPFAM" id="SSF50630">
    <property type="entry name" value="Acid proteases"/>
    <property type="match status" value="1"/>
</dbReference>
<keyword evidence="11" id="KW-1185">Reference proteome</keyword>
<protein>
    <recommendedName>
        <fullName evidence="9">CCHC-type domain-containing protein</fullName>
    </recommendedName>
</protein>
<gene>
    <name evidence="10" type="ORF">EEDITHA_LOCUS22920</name>
</gene>
<evidence type="ECO:0000259" key="9">
    <source>
        <dbReference type="PROSITE" id="PS50158"/>
    </source>
</evidence>
<dbReference type="PANTHER" id="PTHR37984">
    <property type="entry name" value="PROTEIN CBG26694"/>
    <property type="match status" value="1"/>
</dbReference>
<dbReference type="GO" id="GO:0004190">
    <property type="term" value="F:aspartic-type endopeptidase activity"/>
    <property type="evidence" value="ECO:0007669"/>
    <property type="project" value="InterPro"/>
</dbReference>
<dbReference type="Gene3D" id="4.10.60.10">
    <property type="entry name" value="Zinc finger, CCHC-type"/>
    <property type="match status" value="1"/>
</dbReference>
<dbReference type="InterPro" id="IPR050951">
    <property type="entry name" value="Retrovirus_Pol_polyprotein"/>
</dbReference>
<dbReference type="GO" id="GO:0006508">
    <property type="term" value="P:proteolysis"/>
    <property type="evidence" value="ECO:0007669"/>
    <property type="project" value="InterPro"/>
</dbReference>
<dbReference type="InterPro" id="IPR001878">
    <property type="entry name" value="Znf_CCHC"/>
</dbReference>
<evidence type="ECO:0000256" key="2">
    <source>
        <dbReference type="ARBA" id="ARBA00022695"/>
    </source>
</evidence>
<keyword evidence="5" id="KW-0378">Hydrolase</keyword>
<keyword evidence="2" id="KW-0548">Nucleotidyltransferase</keyword>
<dbReference type="InterPro" id="IPR036875">
    <property type="entry name" value="Znf_CCHC_sf"/>
</dbReference>
<keyword evidence="4" id="KW-0255">Endonuclease</keyword>
<sequence>MTDSEHSVKSEKIIKPTKMSNAITLNFLTKFIKPYDGKRETLPAFLTNCDNAISLASNEQQTILCKFIISQLEGKAQVACSLKTFHNWPELKDYLKQNFSEKKHSSYLLSDLQNCKQKLPLETVTQFSLRIESCLTRLLSDVHFSCDKKEELIGRVAGIEDLALNTFLMGLNPSFSHIVRCRNPKTLNEAVTHAIEEEKLFNATKFSSKTLKTCTTCNKQGHLSSECYRNRNKNVKSYNTNLSDTNNYPNRFPMQTQLSQIPHNFSRKICAYCKKPGHMINECRKRQYNNQRRISQQHDTQAQSSDTRRSNANLPNEKLNYTKPYNNLKSYTKSYKNPKSYNKPHNNHKSYTKSYKNPKSYTKSHTNPKSYTKSYNNPKSYIKSHDNTKSYTKSYDNTKSYTKSYDNSKSCTNFKSYTESCSDHKPYNNSQSHKNNIPIYEMNSFIKKVTLPHVFLSTKHTTRSLVLLVDTGSSVSLVKEESLYTKPQLFSEIVRLKGINDSGTYCETLGTFQMQFYLSLEVFSYKFHVVKDVSLDYDGIIGTDCLGHLKAIIDYDRECLRMQNHTLPLHFKLPIYKIPARSEAVIECGVSNNIDELPFLKEALVLDHKIFEGVYVANCIVTLKPNRRVNVSILNTTESEIEVNNYSVKLTPIENNLNECLTTSNIETVNKTSLSVIDRQNIVLNQIRTSHLNREEKAALLECCSQFTDVFHLEAPLLQYPDYSKPFILTTDASNYAVGAILSQGEIGKDKPIAYASRTLNKAEGNYSTTEKELLAILFGVKTFRPYLYGYQFKIVTDHRPLVWLFNVKDPGSRLMRWRLKLEEYNYKIICKQEYP</sequence>
<evidence type="ECO:0000256" key="8">
    <source>
        <dbReference type="SAM" id="MobiDB-lite"/>
    </source>
</evidence>
<keyword evidence="3" id="KW-0540">Nuclease</keyword>
<dbReference type="SUPFAM" id="SSF56672">
    <property type="entry name" value="DNA/RNA polymerases"/>
    <property type="match status" value="1"/>
</dbReference>
<dbReference type="CDD" id="cd09274">
    <property type="entry name" value="RNase_HI_RT_Ty3"/>
    <property type="match status" value="1"/>
</dbReference>
<dbReference type="InterPro" id="IPR043502">
    <property type="entry name" value="DNA/RNA_pol_sf"/>
</dbReference>
<evidence type="ECO:0000256" key="4">
    <source>
        <dbReference type="ARBA" id="ARBA00022759"/>
    </source>
</evidence>
<organism evidence="10 11">
    <name type="scientific">Euphydryas editha</name>
    <name type="common">Edith's checkerspot</name>
    <dbReference type="NCBI Taxonomy" id="104508"/>
    <lineage>
        <taxon>Eukaryota</taxon>
        <taxon>Metazoa</taxon>
        <taxon>Ecdysozoa</taxon>
        <taxon>Arthropoda</taxon>
        <taxon>Hexapoda</taxon>
        <taxon>Insecta</taxon>
        <taxon>Pterygota</taxon>
        <taxon>Neoptera</taxon>
        <taxon>Endopterygota</taxon>
        <taxon>Lepidoptera</taxon>
        <taxon>Glossata</taxon>
        <taxon>Ditrysia</taxon>
        <taxon>Papilionoidea</taxon>
        <taxon>Nymphalidae</taxon>
        <taxon>Nymphalinae</taxon>
        <taxon>Euphydryas</taxon>
    </lineage>
</organism>
<evidence type="ECO:0000256" key="6">
    <source>
        <dbReference type="ARBA" id="ARBA00022918"/>
    </source>
</evidence>
<feature type="compositionally biased region" description="Polar residues" evidence="8">
    <location>
        <begin position="292"/>
        <end position="314"/>
    </location>
</feature>
<dbReference type="GO" id="GO:0003676">
    <property type="term" value="F:nucleic acid binding"/>
    <property type="evidence" value="ECO:0007669"/>
    <property type="project" value="InterPro"/>
</dbReference>
<dbReference type="InterPro" id="IPR021109">
    <property type="entry name" value="Peptidase_aspartic_dom_sf"/>
</dbReference>
<name>A0AAU9VAJ2_EUPED</name>
<evidence type="ECO:0000256" key="7">
    <source>
        <dbReference type="PROSITE-ProRule" id="PRU00047"/>
    </source>
</evidence>
<dbReference type="Proteomes" id="UP001153954">
    <property type="component" value="Unassembled WGS sequence"/>
</dbReference>
<evidence type="ECO:0000256" key="1">
    <source>
        <dbReference type="ARBA" id="ARBA00022679"/>
    </source>
</evidence>
<keyword evidence="6" id="KW-0695">RNA-directed DNA polymerase</keyword>
<dbReference type="PROSITE" id="PS00141">
    <property type="entry name" value="ASP_PROTEASE"/>
    <property type="match status" value="1"/>
</dbReference>
<feature type="region of interest" description="Disordered" evidence="8">
    <location>
        <begin position="292"/>
        <end position="386"/>
    </location>
</feature>
<evidence type="ECO:0000313" key="11">
    <source>
        <dbReference type="Proteomes" id="UP001153954"/>
    </source>
</evidence>
<evidence type="ECO:0000313" key="10">
    <source>
        <dbReference type="EMBL" id="CAH2109041.1"/>
    </source>
</evidence>
<dbReference type="GO" id="GO:0003964">
    <property type="term" value="F:RNA-directed DNA polymerase activity"/>
    <property type="evidence" value="ECO:0007669"/>
    <property type="project" value="UniProtKB-KW"/>
</dbReference>
<keyword evidence="1" id="KW-0808">Transferase</keyword>
<dbReference type="SUPFAM" id="SSF57756">
    <property type="entry name" value="Retrovirus zinc finger-like domains"/>
    <property type="match status" value="1"/>
</dbReference>
<dbReference type="Pfam" id="PF17917">
    <property type="entry name" value="RT_RNaseH"/>
    <property type="match status" value="1"/>
</dbReference>
<dbReference type="AlphaFoldDB" id="A0AAU9VAJ2"/>
<dbReference type="EMBL" id="CAKOGL010000052">
    <property type="protein sequence ID" value="CAH2109041.1"/>
    <property type="molecule type" value="Genomic_DNA"/>
</dbReference>
<evidence type="ECO:0000256" key="5">
    <source>
        <dbReference type="ARBA" id="ARBA00022801"/>
    </source>
</evidence>
<keyword evidence="7" id="KW-0479">Metal-binding</keyword>
<dbReference type="SMART" id="SM00343">
    <property type="entry name" value="ZnF_C2HC"/>
    <property type="match status" value="2"/>
</dbReference>
<feature type="compositionally biased region" description="Polar residues" evidence="8">
    <location>
        <begin position="352"/>
        <end position="379"/>
    </location>
</feature>
<dbReference type="InterPro" id="IPR001969">
    <property type="entry name" value="Aspartic_peptidase_AS"/>
</dbReference>
<accession>A0AAU9VAJ2</accession>
<dbReference type="GO" id="GO:0008270">
    <property type="term" value="F:zinc ion binding"/>
    <property type="evidence" value="ECO:0007669"/>
    <property type="project" value="UniProtKB-KW"/>
</dbReference>
<reference evidence="10" key="1">
    <citation type="submission" date="2022-03" db="EMBL/GenBank/DDBJ databases">
        <authorList>
            <person name="Tunstrom K."/>
        </authorList>
    </citation>
    <scope>NUCLEOTIDE SEQUENCE</scope>
</reference>
<dbReference type="InterPro" id="IPR041373">
    <property type="entry name" value="RT_RNaseH"/>
</dbReference>
<dbReference type="GO" id="GO:0004519">
    <property type="term" value="F:endonuclease activity"/>
    <property type="evidence" value="ECO:0007669"/>
    <property type="project" value="UniProtKB-KW"/>
</dbReference>
<dbReference type="PANTHER" id="PTHR37984:SF5">
    <property type="entry name" value="PROTEIN NYNRIN-LIKE"/>
    <property type="match status" value="1"/>
</dbReference>
<dbReference type="Gene3D" id="2.40.70.10">
    <property type="entry name" value="Acid Proteases"/>
    <property type="match status" value="1"/>
</dbReference>